<dbReference type="AlphaFoldDB" id="A0A2N3PM47"/>
<keyword evidence="6" id="KW-1185">Reference proteome</keyword>
<dbReference type="Proteomes" id="UP000233293">
    <property type="component" value="Unassembled WGS sequence"/>
</dbReference>
<dbReference type="PANTHER" id="PTHR12128:SF28">
    <property type="entry name" value="2-DEHYDRO-3-DEOXY-D-GLUCONATE ALDOLASE YAGE-RELATED"/>
    <property type="match status" value="1"/>
</dbReference>
<keyword evidence="1 2" id="KW-0456">Lyase</keyword>
<dbReference type="Gene3D" id="3.20.20.70">
    <property type="entry name" value="Aldolase class I"/>
    <property type="match status" value="1"/>
</dbReference>
<name>A0A2N3PM47_9PROT</name>
<dbReference type="PIRSF" id="PIRSF001365">
    <property type="entry name" value="DHDPS"/>
    <property type="match status" value="1"/>
</dbReference>
<dbReference type="PANTHER" id="PTHR12128">
    <property type="entry name" value="DIHYDRODIPICOLINATE SYNTHASE"/>
    <property type="match status" value="1"/>
</dbReference>
<evidence type="ECO:0000256" key="1">
    <source>
        <dbReference type="ARBA" id="ARBA00023239"/>
    </source>
</evidence>
<gene>
    <name evidence="5" type="ORF">CWS72_26610</name>
</gene>
<evidence type="ECO:0000313" key="5">
    <source>
        <dbReference type="EMBL" id="PKU21471.1"/>
    </source>
</evidence>
<protein>
    <submittedName>
        <fullName evidence="5">Dihydrodipicolinate synthase family protein</fullName>
    </submittedName>
</protein>
<evidence type="ECO:0000256" key="4">
    <source>
        <dbReference type="PIRSR" id="PIRSR001365-2"/>
    </source>
</evidence>
<dbReference type="SMART" id="SM01130">
    <property type="entry name" value="DHDPS"/>
    <property type="match status" value="1"/>
</dbReference>
<dbReference type="GO" id="GO:0016829">
    <property type="term" value="F:lyase activity"/>
    <property type="evidence" value="ECO:0007669"/>
    <property type="project" value="UniProtKB-KW"/>
</dbReference>
<dbReference type="InterPro" id="IPR013785">
    <property type="entry name" value="Aldolase_TIM"/>
</dbReference>
<feature type="active site" description="Proton donor/acceptor" evidence="3">
    <location>
        <position position="175"/>
    </location>
</feature>
<sequence>MQNISSVYRTNKGMPFRFEIQSPGRPHGRLGAGRKDEMMINVRLSGVIPPLVTPVDAQGKFDAAAMRALLKRQIAAGVNGVLVLGSTGEFSQMDVAMRKDILEQVVAEVGGRVPVLAGVGTPSTRETIALARHAKSVGVAAALVVNPYYTPLSETHLLAHYREIADGVDMPLFLYNYPGMTGQDVGPALVREVALTCPNFVGIKDSVEAMSHTQQILLDVKPERPDFMVFSGFDDHLLPNLILGGDGAIPGTANFAPEVTCGLYQAFLRRDYPSMFAAHRQIAALMAIYRVDTPVYGPIKEAIRMTGVSIPRDVLAPARELDTKGRERVAAILKAALPDFAAGLALSASHV</sequence>
<evidence type="ECO:0000256" key="2">
    <source>
        <dbReference type="PIRNR" id="PIRNR001365"/>
    </source>
</evidence>
<organism evidence="5 6">
    <name type="scientific">Telmatospirillum siberiense</name>
    <dbReference type="NCBI Taxonomy" id="382514"/>
    <lineage>
        <taxon>Bacteria</taxon>
        <taxon>Pseudomonadati</taxon>
        <taxon>Pseudomonadota</taxon>
        <taxon>Alphaproteobacteria</taxon>
        <taxon>Rhodospirillales</taxon>
        <taxon>Rhodospirillaceae</taxon>
        <taxon>Telmatospirillum</taxon>
    </lineage>
</organism>
<dbReference type="GO" id="GO:0005829">
    <property type="term" value="C:cytosol"/>
    <property type="evidence" value="ECO:0007669"/>
    <property type="project" value="TreeGrafter"/>
</dbReference>
<feature type="active site" description="Schiff-base intermediate with substrate" evidence="3">
    <location>
        <position position="204"/>
    </location>
</feature>
<evidence type="ECO:0000256" key="3">
    <source>
        <dbReference type="PIRSR" id="PIRSR001365-1"/>
    </source>
</evidence>
<comment type="similarity">
    <text evidence="2">Belongs to the DapA family.</text>
</comment>
<dbReference type="SUPFAM" id="SSF51569">
    <property type="entry name" value="Aldolase"/>
    <property type="match status" value="1"/>
</dbReference>
<comment type="caution">
    <text evidence="5">The sequence shown here is derived from an EMBL/GenBank/DDBJ whole genome shotgun (WGS) entry which is preliminary data.</text>
</comment>
<dbReference type="EMBL" id="PIUM01000057">
    <property type="protein sequence ID" value="PKU21471.1"/>
    <property type="molecule type" value="Genomic_DNA"/>
</dbReference>
<proteinExistence type="inferred from homology"/>
<reference evidence="6" key="1">
    <citation type="submission" date="2017-12" db="EMBL/GenBank/DDBJ databases">
        <title>Draft genome sequence of Telmatospirillum siberiense 26-4b1T, an acidotolerant peatland alphaproteobacterium potentially involved in sulfur cycling.</title>
        <authorList>
            <person name="Hausmann B."/>
            <person name="Pjevac P."/>
            <person name="Schreck K."/>
            <person name="Herbold C.W."/>
            <person name="Daims H."/>
            <person name="Wagner M."/>
            <person name="Pester M."/>
            <person name="Loy A."/>
        </authorList>
    </citation>
    <scope>NUCLEOTIDE SEQUENCE [LARGE SCALE GENOMIC DNA]</scope>
    <source>
        <strain evidence="6">26-4b1</strain>
    </source>
</reference>
<feature type="binding site" evidence="4">
    <location>
        <position position="249"/>
    </location>
    <ligand>
        <name>pyruvate</name>
        <dbReference type="ChEBI" id="CHEBI:15361"/>
    </ligand>
</feature>
<dbReference type="Pfam" id="PF00701">
    <property type="entry name" value="DHDPS"/>
    <property type="match status" value="1"/>
</dbReference>
<dbReference type="PRINTS" id="PR00146">
    <property type="entry name" value="DHPICSNTHASE"/>
</dbReference>
<feature type="binding site" evidence="4">
    <location>
        <position position="87"/>
    </location>
    <ligand>
        <name>pyruvate</name>
        <dbReference type="ChEBI" id="CHEBI:15361"/>
    </ligand>
</feature>
<dbReference type="InterPro" id="IPR002220">
    <property type="entry name" value="DapA-like"/>
</dbReference>
<dbReference type="CDD" id="cd00408">
    <property type="entry name" value="DHDPS-like"/>
    <property type="match status" value="1"/>
</dbReference>
<evidence type="ECO:0000313" key="6">
    <source>
        <dbReference type="Proteomes" id="UP000233293"/>
    </source>
</evidence>
<accession>A0A2N3PM47</accession>